<dbReference type="InterPro" id="IPR033907">
    <property type="entry name" value="Endolysin_autolysin"/>
</dbReference>
<dbReference type="InterPro" id="IPR023347">
    <property type="entry name" value="Lysozyme_dom_sf"/>
</dbReference>
<dbReference type="PANTHER" id="PTHR38107">
    <property type="match status" value="1"/>
</dbReference>
<dbReference type="PANTHER" id="PTHR38107:SF3">
    <property type="entry name" value="LYSOZYME RRRD-RELATED"/>
    <property type="match status" value="1"/>
</dbReference>
<reference evidence="5 6" key="1">
    <citation type="submission" date="2019-07" db="EMBL/GenBank/DDBJ databases">
        <title>Whole genome shotgun sequence of Halomonas cupida NBRC 102219.</title>
        <authorList>
            <person name="Hosoyama A."/>
            <person name="Uohara A."/>
            <person name="Ohji S."/>
            <person name="Ichikawa N."/>
        </authorList>
    </citation>
    <scope>NUCLEOTIDE SEQUENCE [LARGE SCALE GENOMIC DNA]</scope>
    <source>
        <strain evidence="5 6">NBRC 102219</strain>
    </source>
</reference>
<organism evidence="5 6">
    <name type="scientific">Halomonas cupida</name>
    <dbReference type="NCBI Taxonomy" id="44933"/>
    <lineage>
        <taxon>Bacteria</taxon>
        <taxon>Pseudomonadati</taxon>
        <taxon>Pseudomonadota</taxon>
        <taxon>Gammaproteobacteria</taxon>
        <taxon>Oceanospirillales</taxon>
        <taxon>Halomonadaceae</taxon>
        <taxon>Halomonas</taxon>
    </lineage>
</organism>
<accession>A0ABQ0WKI5</accession>
<evidence type="ECO:0000256" key="3">
    <source>
        <dbReference type="ARBA" id="ARBA00023200"/>
    </source>
</evidence>
<keyword evidence="6" id="KW-1185">Reference proteome</keyword>
<evidence type="ECO:0000256" key="1">
    <source>
        <dbReference type="ARBA" id="ARBA00022529"/>
    </source>
</evidence>
<dbReference type="SUPFAM" id="SSF53955">
    <property type="entry name" value="Lysozyme-like"/>
    <property type="match status" value="1"/>
</dbReference>
<evidence type="ECO:0000313" key="6">
    <source>
        <dbReference type="Proteomes" id="UP000321726"/>
    </source>
</evidence>
<comment type="caution">
    <text evidence="5">The sequence shown here is derived from an EMBL/GenBank/DDBJ whole genome shotgun (WGS) entry which is preliminary data.</text>
</comment>
<evidence type="ECO:0000256" key="4">
    <source>
        <dbReference type="RuleBase" id="RU003788"/>
    </source>
</evidence>
<dbReference type="EC" id="3.2.1.17" evidence="4"/>
<keyword evidence="4" id="KW-0326">Glycosidase</keyword>
<proteinExistence type="inferred from homology"/>
<dbReference type="EMBL" id="BJXU01000200">
    <property type="protein sequence ID" value="GEN26226.1"/>
    <property type="molecule type" value="Genomic_DNA"/>
</dbReference>
<keyword evidence="1 4" id="KW-0929">Antimicrobial</keyword>
<comment type="catalytic activity">
    <reaction evidence="4">
        <text>Hydrolysis of (1-&gt;4)-beta-linkages between N-acetylmuramic acid and N-acetyl-D-glucosamine residues in a peptidoglycan and between N-acetyl-D-glucosamine residues in chitodextrins.</text>
        <dbReference type="EC" id="3.2.1.17"/>
    </reaction>
</comment>
<gene>
    <name evidence="5" type="ORF">HCU01_41750</name>
</gene>
<evidence type="ECO:0000313" key="5">
    <source>
        <dbReference type="EMBL" id="GEN26226.1"/>
    </source>
</evidence>
<dbReference type="Proteomes" id="UP000321726">
    <property type="component" value="Unassembled WGS sequence"/>
</dbReference>
<dbReference type="Gene3D" id="1.10.530.40">
    <property type="match status" value="1"/>
</dbReference>
<sequence>MDDDGKLGNQEFHLLNEVATEPRPLAHRLSASGRKWLKAIEGLRLMPYDDGTGQPVEEWRRGATIGYGHLILPAEWERFRNGIDQQWAESLLRFDLRDVEHSVVQRFRDCPCLQGRSERGLQQHEFDALVILAFNIGAGALNLSSIAAMICEAPDVRIPYTELESAWMAWRWSDGEELEGLIRRRAGEWRIFCSADYALPLPQVLSTSSRLAE</sequence>
<dbReference type="InterPro" id="IPR002196">
    <property type="entry name" value="Glyco_hydro_24"/>
</dbReference>
<keyword evidence="3" id="KW-1035">Host cytoplasm</keyword>
<dbReference type="CDD" id="cd00737">
    <property type="entry name" value="lyz_endolysin_autolysin"/>
    <property type="match status" value="1"/>
</dbReference>
<keyword evidence="2 4" id="KW-0081">Bacteriolytic enzyme</keyword>
<protein>
    <recommendedName>
        <fullName evidence="4">Lysozyme</fullName>
        <ecNumber evidence="4">3.2.1.17</ecNumber>
    </recommendedName>
</protein>
<dbReference type="RefSeq" id="WP_146951033.1">
    <property type="nucleotide sequence ID" value="NZ_BJXU01000200.1"/>
</dbReference>
<comment type="similarity">
    <text evidence="4">Belongs to the glycosyl hydrolase 24 family.</text>
</comment>
<evidence type="ECO:0000256" key="2">
    <source>
        <dbReference type="ARBA" id="ARBA00022638"/>
    </source>
</evidence>
<dbReference type="InterPro" id="IPR023346">
    <property type="entry name" value="Lysozyme-like_dom_sf"/>
</dbReference>
<dbReference type="InterPro" id="IPR051018">
    <property type="entry name" value="Bacteriophage_GH24"/>
</dbReference>
<keyword evidence="4" id="KW-0378">Hydrolase</keyword>
<name>A0ABQ0WKI5_9GAMM</name>
<dbReference type="Pfam" id="PF00959">
    <property type="entry name" value="Phage_lysozyme"/>
    <property type="match status" value="1"/>
</dbReference>